<gene>
    <name evidence="1" type="ORF">LCGC14_1576760</name>
</gene>
<dbReference type="EMBL" id="LAZR01012359">
    <property type="protein sequence ID" value="KKM27239.1"/>
    <property type="molecule type" value="Genomic_DNA"/>
</dbReference>
<accession>A0A0F9J491</accession>
<protein>
    <submittedName>
        <fullName evidence="1">Uncharacterized protein</fullName>
    </submittedName>
</protein>
<dbReference type="AlphaFoldDB" id="A0A0F9J491"/>
<feature type="non-terminal residue" evidence="1">
    <location>
        <position position="85"/>
    </location>
</feature>
<evidence type="ECO:0000313" key="1">
    <source>
        <dbReference type="EMBL" id="KKM27239.1"/>
    </source>
</evidence>
<organism evidence="1">
    <name type="scientific">marine sediment metagenome</name>
    <dbReference type="NCBI Taxonomy" id="412755"/>
    <lineage>
        <taxon>unclassified sequences</taxon>
        <taxon>metagenomes</taxon>
        <taxon>ecological metagenomes</taxon>
    </lineage>
</organism>
<comment type="caution">
    <text evidence="1">The sequence shown here is derived from an EMBL/GenBank/DDBJ whole genome shotgun (WGS) entry which is preliminary data.</text>
</comment>
<name>A0A0F9J491_9ZZZZ</name>
<reference evidence="1" key="1">
    <citation type="journal article" date="2015" name="Nature">
        <title>Complex archaea that bridge the gap between prokaryotes and eukaryotes.</title>
        <authorList>
            <person name="Spang A."/>
            <person name="Saw J.H."/>
            <person name="Jorgensen S.L."/>
            <person name="Zaremba-Niedzwiedzka K."/>
            <person name="Martijn J."/>
            <person name="Lind A.E."/>
            <person name="van Eijk R."/>
            <person name="Schleper C."/>
            <person name="Guy L."/>
            <person name="Ettema T.J."/>
        </authorList>
    </citation>
    <scope>NUCLEOTIDE SEQUENCE</scope>
</reference>
<proteinExistence type="predicted"/>
<sequence length="85" mass="8232">MAGSPATKGAGNVGNGTQRVTIATDDANLAAIKTAVEAATPAGTNVIGDVGISGARTSGGTTIFRSIDLDEGALEVVKAGAGQIY</sequence>